<evidence type="ECO:0000313" key="4">
    <source>
        <dbReference type="EMBL" id="EGB14193.1"/>
    </source>
</evidence>
<evidence type="ECO:0000256" key="2">
    <source>
        <dbReference type="SAM" id="SignalP"/>
    </source>
</evidence>
<keyword evidence="5" id="KW-1185">Reference proteome</keyword>
<dbReference type="InterPro" id="IPR001638">
    <property type="entry name" value="Solute-binding_3/MltF_N"/>
</dbReference>
<dbReference type="SUPFAM" id="SSF53850">
    <property type="entry name" value="Periplasmic binding protein-like II"/>
    <property type="match status" value="1"/>
</dbReference>
<evidence type="ECO:0000313" key="5">
    <source>
        <dbReference type="Proteomes" id="UP000007845"/>
    </source>
</evidence>
<dbReference type="eggNOG" id="COG0834">
    <property type="taxonomic scope" value="Bacteria"/>
</dbReference>
<dbReference type="SMART" id="SM00062">
    <property type="entry name" value="PBPb"/>
    <property type="match status" value="1"/>
</dbReference>
<feature type="signal peptide" evidence="2">
    <location>
        <begin position="1"/>
        <end position="22"/>
    </location>
</feature>
<evidence type="ECO:0000256" key="1">
    <source>
        <dbReference type="ARBA" id="ARBA00022729"/>
    </source>
</evidence>
<proteinExistence type="predicted"/>
<organism evidence="4 5">
    <name type="scientific">Pseudodesulfovibrio mercurii</name>
    <dbReference type="NCBI Taxonomy" id="641491"/>
    <lineage>
        <taxon>Bacteria</taxon>
        <taxon>Pseudomonadati</taxon>
        <taxon>Thermodesulfobacteriota</taxon>
        <taxon>Desulfovibrionia</taxon>
        <taxon>Desulfovibrionales</taxon>
        <taxon>Desulfovibrionaceae</taxon>
    </lineage>
</organism>
<dbReference type="PANTHER" id="PTHR35936">
    <property type="entry name" value="MEMBRANE-BOUND LYTIC MUREIN TRANSGLYCOSYLASE F"/>
    <property type="match status" value="1"/>
</dbReference>
<gene>
    <name evidence="4" type="ORF">DND132_0980</name>
</gene>
<keyword evidence="1 2" id="KW-0732">Signal</keyword>
<dbReference type="KEGG" id="ddn:DND132_0980"/>
<dbReference type="RefSeq" id="WP_014321621.1">
    <property type="nucleotide sequence ID" value="NC_016803.1"/>
</dbReference>
<dbReference type="AlphaFoldDB" id="F0JIE1"/>
<dbReference type="Pfam" id="PF00497">
    <property type="entry name" value="SBP_bac_3"/>
    <property type="match status" value="1"/>
</dbReference>
<protein>
    <submittedName>
        <fullName evidence="4">Extracellular solute-binding protein family 3</fullName>
    </submittedName>
</protein>
<evidence type="ECO:0000259" key="3">
    <source>
        <dbReference type="SMART" id="SM00062"/>
    </source>
</evidence>
<feature type="chain" id="PRO_5003253665" evidence="2">
    <location>
        <begin position="23"/>
        <end position="255"/>
    </location>
</feature>
<sequence length="255" mass="28304" precursor="true">MHTLVLLLCLAMAFCSLSTAHAESIIAASDEWCPFNCVPGALREGYVVDILRAVFEPAGIAVDYRLMGWERAVEEGRRGHVSVVIGAADDEAEGFVFPEEEIGLDHFDFYVRAGDPWRYRGPESLLGRHLGIPAGYSLAPDMAAYLKAHKDGMDIYRTAREKPAEHNLRLLVEGRLDVIADDGQVIRYLIHTRHLGDAVEYAGNDGAPVKLYIAFSPADPRSARHAALFDKGMRALRKSGRLKALLKRYGLADWR</sequence>
<feature type="domain" description="Solute-binding protein family 3/N-terminal" evidence="3">
    <location>
        <begin position="23"/>
        <end position="253"/>
    </location>
</feature>
<dbReference type="Proteomes" id="UP000007845">
    <property type="component" value="Chromosome"/>
</dbReference>
<dbReference type="PANTHER" id="PTHR35936:SF25">
    <property type="entry name" value="ABC TRANSPORTER SUBSTRATE-BINDING PROTEIN"/>
    <property type="match status" value="1"/>
</dbReference>
<dbReference type="HOGENOM" id="CLU_064076_7_0_7"/>
<name>F0JIE1_9BACT</name>
<dbReference type="EMBL" id="CP003220">
    <property type="protein sequence ID" value="EGB14193.1"/>
    <property type="molecule type" value="Genomic_DNA"/>
</dbReference>
<accession>F0JIE1</accession>
<reference evidence="4 5" key="1">
    <citation type="journal article" date="2011" name="J. Bacteriol.">
        <title>Genome sequence of the mercury-methylating strain Desulfovibrio desulfuricans ND132.</title>
        <authorList>
            <person name="Brown S.D."/>
            <person name="Gilmour C.C."/>
            <person name="Kucken A.M."/>
            <person name="Wall J.D."/>
            <person name="Elias D.A."/>
            <person name="Brandt C.C."/>
            <person name="Podar M."/>
            <person name="Chertkov O."/>
            <person name="Held B."/>
            <person name="Bruce D.C."/>
            <person name="Detter J.C."/>
            <person name="Tapia R."/>
            <person name="Han C.S."/>
            <person name="Goodwin L.A."/>
            <person name="Cheng J.F."/>
            <person name="Pitluck S."/>
            <person name="Woyke T."/>
            <person name="Mikhailova N."/>
            <person name="Ivanova N.N."/>
            <person name="Han J."/>
            <person name="Lucas S."/>
            <person name="Lapidus A.L."/>
            <person name="Land M.L."/>
            <person name="Hauser L.J."/>
            <person name="Palumbo A.V."/>
        </authorList>
    </citation>
    <scope>NUCLEOTIDE SEQUENCE [LARGE SCALE GENOMIC DNA]</scope>
    <source>
        <strain evidence="4 5">ND132</strain>
    </source>
</reference>
<dbReference type="Gene3D" id="3.40.190.10">
    <property type="entry name" value="Periplasmic binding protein-like II"/>
    <property type="match status" value="2"/>
</dbReference>
<dbReference type="SMR" id="F0JIE1"/>
<dbReference type="STRING" id="641491.DND132_0980"/>